<accession>A0A1Y2F587</accession>
<feature type="compositionally biased region" description="Low complexity" evidence="1">
    <location>
        <begin position="10"/>
        <end position="25"/>
    </location>
</feature>
<dbReference type="Pfam" id="PF07958">
    <property type="entry name" value="DUF1688"/>
    <property type="match status" value="1"/>
</dbReference>
<dbReference type="Proteomes" id="UP000193685">
    <property type="component" value="Unassembled WGS sequence"/>
</dbReference>
<name>A0A1Y2F587_PROLT</name>
<dbReference type="OrthoDB" id="2153176at2759"/>
<feature type="compositionally biased region" description="Polar residues" evidence="1">
    <location>
        <begin position="26"/>
        <end position="35"/>
    </location>
</feature>
<comment type="caution">
    <text evidence="2">The sequence shown here is derived from an EMBL/GenBank/DDBJ whole genome shotgun (WGS) entry which is preliminary data.</text>
</comment>
<sequence>MGLFSKKKPAAASSPAASTPAAPSSRTQRPTTSNGQQQQQQQTPTIPEAPVPAGPSAEVDPVAYLKSLPSIRARASQVYAARNNLAHFTFNEKAIPEVVDFVVSIIKRDYGSDHTSIPPHGRWQHFNVGGAKRVEKMMAAWSGVPQEEQTRRVLDLFLVSVLLDAGAGNAWSYKAENGRLYRRSEGLAVASLEMFTSGAFSSNAHNKMQVDAEGLASITPERMASGLQVTQSNPMSGLEGRTSLLSRLSHALKQSPELFGTAARPGHLLDYLQSHPSSLRSEEGTSVPVTLLWSALMEGLASIWPVGRTHLDGNSLGDAWPYSRLPTSPPHASIVPFHKLSQWLAYSLMQPMTALSKIHFSGAGLLTGLPEYRNGGLFIDLGVLTLRREAAERGLEQFKQNAKLPGQQSVEVVPTFEPMDDVIVEWRAMTVCLLDVVHAQVNKKLGLSGQRSLSLPQVLEAGTWKAGREIAEVQRPNTRGSPLAILSDGTVF</sequence>
<evidence type="ECO:0008006" key="4">
    <source>
        <dbReference type="Google" id="ProtNLM"/>
    </source>
</evidence>
<gene>
    <name evidence="2" type="ORF">BCR37DRAFT_350034</name>
</gene>
<dbReference type="STRING" id="56484.A0A1Y2F587"/>
<dbReference type="InterPro" id="IPR012469">
    <property type="entry name" value="DUF1688"/>
</dbReference>
<dbReference type="PANTHER" id="PTHR31687:SF3">
    <property type="entry name" value="PROTEIN URG3"/>
    <property type="match status" value="1"/>
</dbReference>
<reference evidence="2 3" key="1">
    <citation type="submission" date="2016-07" db="EMBL/GenBank/DDBJ databases">
        <title>Pervasive Adenine N6-methylation of Active Genes in Fungi.</title>
        <authorList>
            <consortium name="DOE Joint Genome Institute"/>
            <person name="Mondo S.J."/>
            <person name="Dannebaum R.O."/>
            <person name="Kuo R.C."/>
            <person name="Labutti K."/>
            <person name="Haridas S."/>
            <person name="Kuo A."/>
            <person name="Salamov A."/>
            <person name="Ahrendt S.R."/>
            <person name="Lipzen A."/>
            <person name="Sullivan W."/>
            <person name="Andreopoulos W.B."/>
            <person name="Clum A."/>
            <person name="Lindquist E."/>
            <person name="Daum C."/>
            <person name="Ramamoorthy G.K."/>
            <person name="Gryganskyi A."/>
            <person name="Culley D."/>
            <person name="Magnuson J.K."/>
            <person name="James T.Y."/>
            <person name="O'Malley M.A."/>
            <person name="Stajich J.E."/>
            <person name="Spatafora J.W."/>
            <person name="Visel A."/>
            <person name="Grigoriev I.V."/>
        </authorList>
    </citation>
    <scope>NUCLEOTIDE SEQUENCE [LARGE SCALE GENOMIC DNA]</scope>
    <source>
        <strain evidence="2 3">12-1054</strain>
    </source>
</reference>
<dbReference type="RefSeq" id="XP_040723645.1">
    <property type="nucleotide sequence ID" value="XM_040867975.1"/>
</dbReference>
<keyword evidence="3" id="KW-1185">Reference proteome</keyword>
<dbReference type="EMBL" id="MCFI01000016">
    <property type="protein sequence ID" value="ORY79013.1"/>
    <property type="molecule type" value="Genomic_DNA"/>
</dbReference>
<evidence type="ECO:0000256" key="1">
    <source>
        <dbReference type="SAM" id="MobiDB-lite"/>
    </source>
</evidence>
<protein>
    <recommendedName>
        <fullName evidence="4">DUF1688 domain-containing protein</fullName>
    </recommendedName>
</protein>
<evidence type="ECO:0000313" key="2">
    <source>
        <dbReference type="EMBL" id="ORY79013.1"/>
    </source>
</evidence>
<evidence type="ECO:0000313" key="3">
    <source>
        <dbReference type="Proteomes" id="UP000193685"/>
    </source>
</evidence>
<dbReference type="AlphaFoldDB" id="A0A1Y2F587"/>
<proteinExistence type="predicted"/>
<dbReference type="OMA" id="VPMFTAD"/>
<feature type="region of interest" description="Disordered" evidence="1">
    <location>
        <begin position="1"/>
        <end position="58"/>
    </location>
</feature>
<organism evidence="2 3">
    <name type="scientific">Protomyces lactucae-debilis</name>
    <dbReference type="NCBI Taxonomy" id="2754530"/>
    <lineage>
        <taxon>Eukaryota</taxon>
        <taxon>Fungi</taxon>
        <taxon>Dikarya</taxon>
        <taxon>Ascomycota</taxon>
        <taxon>Taphrinomycotina</taxon>
        <taxon>Taphrinomycetes</taxon>
        <taxon>Taphrinales</taxon>
        <taxon>Protomycetaceae</taxon>
        <taxon>Protomyces</taxon>
    </lineage>
</organism>
<dbReference type="PANTHER" id="PTHR31687">
    <property type="match status" value="1"/>
</dbReference>
<dbReference type="GeneID" id="63784574"/>